<sequence length="85" mass="9961">MNLNFCSFHIALNVQDRFRSVETTIDRVRPFVMQLQKATIISEYESVLAEIGVEFSKPRSIRCPDGKVVQQSVQQYLERRFDTSY</sequence>
<comment type="caution">
    <text evidence="1">The sequence shown here is derived from an EMBL/GenBank/DDBJ whole genome shotgun (WGS) entry which is preliminary data.</text>
</comment>
<dbReference type="OrthoDB" id="146482at2759"/>
<dbReference type="EMBL" id="JAENGZ010001326">
    <property type="protein sequence ID" value="KAG6948820.1"/>
    <property type="molecule type" value="Genomic_DNA"/>
</dbReference>
<dbReference type="Proteomes" id="UP000688947">
    <property type="component" value="Unassembled WGS sequence"/>
</dbReference>
<dbReference type="AlphaFoldDB" id="A0A8T1TYI6"/>
<evidence type="ECO:0000313" key="2">
    <source>
        <dbReference type="Proteomes" id="UP000688947"/>
    </source>
</evidence>
<organism evidence="1 2">
    <name type="scientific">Phytophthora cactorum</name>
    <dbReference type="NCBI Taxonomy" id="29920"/>
    <lineage>
        <taxon>Eukaryota</taxon>
        <taxon>Sar</taxon>
        <taxon>Stramenopiles</taxon>
        <taxon>Oomycota</taxon>
        <taxon>Peronosporomycetes</taxon>
        <taxon>Peronosporales</taxon>
        <taxon>Peronosporaceae</taxon>
        <taxon>Phytophthora</taxon>
    </lineage>
</organism>
<name>A0A8T1TYI6_9STRA</name>
<proteinExistence type="predicted"/>
<gene>
    <name evidence="1" type="ORF">JG687_00015243</name>
</gene>
<protein>
    <submittedName>
        <fullName evidence="1">Uncharacterized protein</fullName>
    </submittedName>
</protein>
<accession>A0A8T1TYI6</accession>
<reference evidence="1" key="1">
    <citation type="submission" date="2021-01" db="EMBL/GenBank/DDBJ databases">
        <title>Phytophthora aleatoria, a newly-described species from Pinus radiata is distinct from Phytophthora cactorum isolates based on comparative genomics.</title>
        <authorList>
            <person name="Mcdougal R."/>
            <person name="Panda P."/>
            <person name="Williams N."/>
            <person name="Studholme D.J."/>
        </authorList>
    </citation>
    <scope>NUCLEOTIDE SEQUENCE</scope>
    <source>
        <strain evidence="1">NZFS 3830</strain>
    </source>
</reference>
<evidence type="ECO:0000313" key="1">
    <source>
        <dbReference type="EMBL" id="KAG6948820.1"/>
    </source>
</evidence>